<dbReference type="InterPro" id="IPR002656">
    <property type="entry name" value="Acyl_transf_3_dom"/>
</dbReference>
<feature type="transmembrane region" description="Helical" evidence="1">
    <location>
        <begin position="210"/>
        <end position="227"/>
    </location>
</feature>
<feature type="domain" description="Acyltransferase 3" evidence="2">
    <location>
        <begin position="13"/>
        <end position="364"/>
    </location>
</feature>
<evidence type="ECO:0000313" key="4">
    <source>
        <dbReference type="Proteomes" id="UP000694287"/>
    </source>
</evidence>
<protein>
    <submittedName>
        <fullName evidence="3">Acyltransferase</fullName>
    </submittedName>
</protein>
<feature type="transmembrane region" description="Helical" evidence="1">
    <location>
        <begin position="176"/>
        <end position="198"/>
    </location>
</feature>
<feature type="transmembrane region" description="Helical" evidence="1">
    <location>
        <begin position="53"/>
        <end position="79"/>
    </location>
</feature>
<dbReference type="EMBL" id="JADQDK010000001">
    <property type="protein sequence ID" value="MBW0133839.1"/>
    <property type="molecule type" value="Genomic_DNA"/>
</dbReference>
<feature type="transmembrane region" description="Helical" evidence="1">
    <location>
        <begin position="350"/>
        <end position="368"/>
    </location>
</feature>
<dbReference type="GO" id="GO:0016746">
    <property type="term" value="F:acyltransferase activity"/>
    <property type="evidence" value="ECO:0007669"/>
    <property type="project" value="UniProtKB-KW"/>
</dbReference>
<keyword evidence="1" id="KW-0812">Transmembrane</keyword>
<organism evidence="3 4">
    <name type="scientific">Pseudonocardia abyssalis</name>
    <dbReference type="NCBI Taxonomy" id="2792008"/>
    <lineage>
        <taxon>Bacteria</taxon>
        <taxon>Bacillati</taxon>
        <taxon>Actinomycetota</taxon>
        <taxon>Actinomycetes</taxon>
        <taxon>Pseudonocardiales</taxon>
        <taxon>Pseudonocardiaceae</taxon>
        <taxon>Pseudonocardia</taxon>
    </lineage>
</organism>
<sequence length="386" mass="40414">MLHHDTRPHATHLDALRTVLVAWVIAGHALMGYSAVGGWAYDEVHEVTFTPAAELVLVALLGPTGLFVIGVFFFVSGLLTESALARHGAGAYVRSRMLRLGLPWAASALLVWPASVWLAYTAAGRDVSFLWVLTHRQPLLDSGSLWFALVLLVYSVAFAAWYRLSGPPAAAPRPLTAAHLGGAAVAVALVSFVVRLVFSARSGQVGDLHLWQWPQCAGMFVLGVAAARRGWVAQVPDRIRRGCGVAVLAVLVLLPVAALASGVRDVARDAGPYLGGWNAAALATAAAEAVLVVAGSVWLVGLAGHHGLGAGPRATALARAAFPAFVVQGPVLIGLAVLLRPLDLPAEVKAPLVAAAALWVCFGLGRVVSRRRDRARPPAQRPVPGA</sequence>
<keyword evidence="1" id="KW-0472">Membrane</keyword>
<dbReference type="RefSeq" id="WP_218603229.1">
    <property type="nucleotide sequence ID" value="NZ_JADQDJ010000114.1"/>
</dbReference>
<dbReference type="Pfam" id="PF01757">
    <property type="entry name" value="Acyl_transf_3"/>
    <property type="match status" value="1"/>
</dbReference>
<proteinExistence type="predicted"/>
<keyword evidence="4" id="KW-1185">Reference proteome</keyword>
<feature type="transmembrane region" description="Helical" evidence="1">
    <location>
        <begin position="100"/>
        <end position="123"/>
    </location>
</feature>
<name>A0ABS6UNM8_9PSEU</name>
<dbReference type="InterPro" id="IPR050623">
    <property type="entry name" value="Glucan_succinyl_AcylTrfase"/>
</dbReference>
<keyword evidence="3" id="KW-0012">Acyltransferase</keyword>
<comment type="caution">
    <text evidence="3">The sequence shown here is derived from an EMBL/GenBank/DDBJ whole genome shotgun (WGS) entry which is preliminary data.</text>
</comment>
<feature type="transmembrane region" description="Helical" evidence="1">
    <location>
        <begin position="143"/>
        <end position="164"/>
    </location>
</feature>
<evidence type="ECO:0000256" key="1">
    <source>
        <dbReference type="SAM" id="Phobius"/>
    </source>
</evidence>
<evidence type="ECO:0000313" key="3">
    <source>
        <dbReference type="EMBL" id="MBW0133839.1"/>
    </source>
</evidence>
<feature type="transmembrane region" description="Helical" evidence="1">
    <location>
        <begin position="239"/>
        <end position="260"/>
    </location>
</feature>
<evidence type="ECO:0000259" key="2">
    <source>
        <dbReference type="Pfam" id="PF01757"/>
    </source>
</evidence>
<keyword evidence="3" id="KW-0808">Transferase</keyword>
<reference evidence="3 4" key="1">
    <citation type="submission" date="2020-11" db="EMBL/GenBank/DDBJ databases">
        <title>Pseudonocardia abyssalis sp. nov. and Pseudonocardia oceani sp. nov., description and phylogenomic analysis of two novel actinomycetes isolated from the deep Southern Ocean.</title>
        <authorList>
            <person name="Parra J."/>
        </authorList>
    </citation>
    <scope>NUCLEOTIDE SEQUENCE [LARGE SCALE GENOMIC DNA]</scope>
    <source>
        <strain evidence="3 4">KRD-168</strain>
    </source>
</reference>
<keyword evidence="1" id="KW-1133">Transmembrane helix</keyword>
<dbReference type="PANTHER" id="PTHR36927:SF4">
    <property type="entry name" value="BLR5718 PROTEIN"/>
    <property type="match status" value="1"/>
</dbReference>
<feature type="transmembrane region" description="Helical" evidence="1">
    <location>
        <begin position="316"/>
        <end position="338"/>
    </location>
</feature>
<feature type="transmembrane region" description="Helical" evidence="1">
    <location>
        <begin position="20"/>
        <end position="41"/>
    </location>
</feature>
<accession>A0ABS6UNM8</accession>
<gene>
    <name evidence="3" type="ORF">I4I81_06185</name>
</gene>
<dbReference type="Proteomes" id="UP000694287">
    <property type="component" value="Unassembled WGS sequence"/>
</dbReference>
<dbReference type="PANTHER" id="PTHR36927">
    <property type="entry name" value="BLR4337 PROTEIN"/>
    <property type="match status" value="1"/>
</dbReference>
<feature type="transmembrane region" description="Helical" evidence="1">
    <location>
        <begin position="280"/>
        <end position="304"/>
    </location>
</feature>